<gene>
    <name evidence="3" type="ORF">DJ010_05500</name>
</gene>
<reference evidence="3 4" key="1">
    <citation type="submission" date="2018-05" db="EMBL/GenBank/DDBJ databases">
        <title>Nocardioides silvaticus genome.</title>
        <authorList>
            <person name="Li C."/>
            <person name="Wang G."/>
        </authorList>
    </citation>
    <scope>NUCLEOTIDE SEQUENCE [LARGE SCALE GENOMIC DNA]</scope>
    <source>
        <strain evidence="3 4">CCTCC AB 2018079</strain>
    </source>
</reference>
<dbReference type="InterPro" id="IPR000468">
    <property type="entry name" value="Barstar"/>
</dbReference>
<evidence type="ECO:0000313" key="3">
    <source>
        <dbReference type="EMBL" id="PWN03563.1"/>
    </source>
</evidence>
<accession>A0A316TG88</accession>
<organism evidence="3 4">
    <name type="scientific">Nocardioides silvaticus</name>
    <dbReference type="NCBI Taxonomy" id="2201891"/>
    <lineage>
        <taxon>Bacteria</taxon>
        <taxon>Bacillati</taxon>
        <taxon>Actinomycetota</taxon>
        <taxon>Actinomycetes</taxon>
        <taxon>Propionibacteriales</taxon>
        <taxon>Nocardioidaceae</taxon>
        <taxon>Nocardioides</taxon>
    </lineage>
</organism>
<keyword evidence="4" id="KW-1185">Reference proteome</keyword>
<sequence length="138" mass="14815">MSGLAGVLAGRHDAGVHRWHSSLHVPDVQHAVEHAGWTFGYVDGVALESKKEVLGAIGEALSFPDHYGGNLDALRDCLRDLPKDTVLLWDGWGSLARAKPEAFERVCKVLGRQADGEPALEVLLRGPGPDDTGIESLD</sequence>
<dbReference type="InterPro" id="IPR035905">
    <property type="entry name" value="Barstar-like_sf"/>
</dbReference>
<evidence type="ECO:0000313" key="4">
    <source>
        <dbReference type="Proteomes" id="UP000245507"/>
    </source>
</evidence>
<dbReference type="Pfam" id="PF01337">
    <property type="entry name" value="Barstar"/>
    <property type="match status" value="1"/>
</dbReference>
<dbReference type="RefSeq" id="WP_109692651.1">
    <property type="nucleotide sequence ID" value="NZ_QGDD01000002.1"/>
</dbReference>
<dbReference type="Gene3D" id="3.30.370.10">
    <property type="entry name" value="Barstar-like"/>
    <property type="match status" value="1"/>
</dbReference>
<dbReference type="SUPFAM" id="SSF52038">
    <property type="entry name" value="Barstar-related"/>
    <property type="match status" value="1"/>
</dbReference>
<proteinExistence type="inferred from homology"/>
<evidence type="ECO:0000259" key="2">
    <source>
        <dbReference type="Pfam" id="PF01337"/>
    </source>
</evidence>
<dbReference type="Proteomes" id="UP000245507">
    <property type="component" value="Unassembled WGS sequence"/>
</dbReference>
<comment type="caution">
    <text evidence="3">The sequence shown here is derived from an EMBL/GenBank/DDBJ whole genome shotgun (WGS) entry which is preliminary data.</text>
</comment>
<comment type="similarity">
    <text evidence="1">Belongs to the barstar family.</text>
</comment>
<name>A0A316TG88_9ACTN</name>
<evidence type="ECO:0000256" key="1">
    <source>
        <dbReference type="ARBA" id="ARBA00006845"/>
    </source>
</evidence>
<dbReference type="EMBL" id="QGDD01000002">
    <property type="protein sequence ID" value="PWN03563.1"/>
    <property type="molecule type" value="Genomic_DNA"/>
</dbReference>
<dbReference type="OrthoDB" id="5184890at2"/>
<protein>
    <recommendedName>
        <fullName evidence="2">Barstar (barnase inhibitor) domain-containing protein</fullName>
    </recommendedName>
</protein>
<dbReference type="AlphaFoldDB" id="A0A316TG88"/>
<feature type="domain" description="Barstar (barnase inhibitor)" evidence="2">
    <location>
        <begin position="39"/>
        <end position="114"/>
    </location>
</feature>